<dbReference type="InterPro" id="IPR000182">
    <property type="entry name" value="GNAT_dom"/>
</dbReference>
<name>D4ALA5_ARTBC</name>
<dbReference type="EMBL" id="ABSU01000002">
    <property type="protein sequence ID" value="EFE36164.1"/>
    <property type="molecule type" value="Genomic_DNA"/>
</dbReference>
<reference evidence="9" key="1">
    <citation type="journal article" date="2011" name="Genome Biol.">
        <title>Comparative and functional genomics provide insights into the pathogenicity of dermatophytic fungi.</title>
        <authorList>
            <person name="Burmester A."/>
            <person name="Shelest E."/>
            <person name="Gloeckner G."/>
            <person name="Heddergott C."/>
            <person name="Schindler S."/>
            <person name="Staib P."/>
            <person name="Heidel A."/>
            <person name="Felder M."/>
            <person name="Petzold A."/>
            <person name="Szafranski K."/>
            <person name="Feuermann M."/>
            <person name="Pedruzzi I."/>
            <person name="Priebe S."/>
            <person name="Groth M."/>
            <person name="Winkler R."/>
            <person name="Li W."/>
            <person name="Kniemeyer O."/>
            <person name="Schroeckh V."/>
            <person name="Hertweck C."/>
            <person name="Hube B."/>
            <person name="White T.C."/>
            <person name="Platzer M."/>
            <person name="Guthke R."/>
            <person name="Heitman J."/>
            <person name="Woestemeyer J."/>
            <person name="Zipfel P.F."/>
            <person name="Monod M."/>
            <person name="Brakhage A.A."/>
        </authorList>
    </citation>
    <scope>NUCLEOTIDE SEQUENCE [LARGE SCALE GENOMIC DNA]</scope>
    <source>
        <strain evidence="9">ATCC MYA-4681 / CBS 112371</strain>
    </source>
</reference>
<dbReference type="InterPro" id="IPR050226">
    <property type="entry name" value="NagZ_Beta-hexosaminidase"/>
</dbReference>
<protein>
    <recommendedName>
        <fullName evidence="10">Beta-N-acetylglucosaminidase</fullName>
    </recommendedName>
</protein>
<feature type="compositionally biased region" description="Polar residues" evidence="5">
    <location>
        <begin position="613"/>
        <end position="625"/>
    </location>
</feature>
<evidence type="ECO:0000313" key="8">
    <source>
        <dbReference type="EMBL" id="EFE36164.1"/>
    </source>
</evidence>
<feature type="compositionally biased region" description="Low complexity" evidence="5">
    <location>
        <begin position="444"/>
        <end position="461"/>
    </location>
</feature>
<comment type="similarity">
    <text evidence="1">Belongs to the glycosyl hydrolase 3 family.</text>
</comment>
<dbReference type="Gene3D" id="3.20.20.300">
    <property type="entry name" value="Glycoside hydrolase, family 3, N-terminal domain"/>
    <property type="match status" value="1"/>
</dbReference>
<feature type="compositionally biased region" description="Low complexity" evidence="5">
    <location>
        <begin position="916"/>
        <end position="926"/>
    </location>
</feature>
<feature type="domain" description="Glycoside hydrolase family 3 N-terminal" evidence="7">
    <location>
        <begin position="10"/>
        <end position="345"/>
    </location>
</feature>
<dbReference type="PANTHER" id="PTHR30480:SF8">
    <property type="entry name" value="PUTATIVE (AFU_ORTHOLOGUE AFUA_8G04060)-RELATED"/>
    <property type="match status" value="1"/>
</dbReference>
<keyword evidence="2" id="KW-0378">Hydrolase</keyword>
<dbReference type="InterPro" id="IPR017853">
    <property type="entry name" value="GH"/>
</dbReference>
<evidence type="ECO:0000256" key="1">
    <source>
        <dbReference type="ARBA" id="ARBA00005336"/>
    </source>
</evidence>
<evidence type="ECO:0008006" key="10">
    <source>
        <dbReference type="Google" id="ProtNLM"/>
    </source>
</evidence>
<evidence type="ECO:0000256" key="4">
    <source>
        <dbReference type="ARBA" id="ARBA00023295"/>
    </source>
</evidence>
<evidence type="ECO:0000313" key="9">
    <source>
        <dbReference type="Proteomes" id="UP000008866"/>
    </source>
</evidence>
<evidence type="ECO:0000259" key="7">
    <source>
        <dbReference type="Pfam" id="PF00933"/>
    </source>
</evidence>
<dbReference type="Proteomes" id="UP000008866">
    <property type="component" value="Unassembled WGS sequence"/>
</dbReference>
<feature type="compositionally biased region" description="Low complexity" evidence="5">
    <location>
        <begin position="672"/>
        <end position="681"/>
    </location>
</feature>
<dbReference type="HOGENOM" id="CLU_008392_3_0_1"/>
<dbReference type="CDD" id="cd04301">
    <property type="entry name" value="NAT_SF"/>
    <property type="match status" value="1"/>
</dbReference>
<dbReference type="Pfam" id="PF00933">
    <property type="entry name" value="Glyco_hydro_3"/>
    <property type="match status" value="1"/>
</dbReference>
<dbReference type="InterPro" id="IPR036881">
    <property type="entry name" value="Glyco_hydro_3_C_sf"/>
</dbReference>
<comment type="caution">
    <text evidence="8">The sequence shown here is derived from an EMBL/GenBank/DDBJ whole genome shotgun (WGS) entry which is preliminary data.</text>
</comment>
<dbReference type="FunFam" id="3.40.50.1700:FF:000013">
    <property type="entry name" value="Glycoside hydrolase family 3 protein"/>
    <property type="match status" value="1"/>
</dbReference>
<dbReference type="InterPro" id="IPR001764">
    <property type="entry name" value="Glyco_hydro_3_N"/>
</dbReference>
<organism evidence="8 9">
    <name type="scientific">Arthroderma benhamiae (strain ATCC MYA-4681 / CBS 112371)</name>
    <name type="common">Trichophyton mentagrophytes</name>
    <dbReference type="NCBI Taxonomy" id="663331"/>
    <lineage>
        <taxon>Eukaryota</taxon>
        <taxon>Fungi</taxon>
        <taxon>Dikarya</taxon>
        <taxon>Ascomycota</taxon>
        <taxon>Pezizomycotina</taxon>
        <taxon>Eurotiomycetes</taxon>
        <taxon>Eurotiomycetidae</taxon>
        <taxon>Onygenales</taxon>
        <taxon>Arthrodermataceae</taxon>
        <taxon>Trichophyton</taxon>
    </lineage>
</organism>
<dbReference type="InterPro" id="IPR016181">
    <property type="entry name" value="Acyl_CoA_acyltransferase"/>
</dbReference>
<keyword evidence="3" id="KW-0325">Glycoprotein</keyword>
<keyword evidence="4" id="KW-0326">Glycosidase</keyword>
<dbReference type="Gene3D" id="3.40.630.30">
    <property type="match status" value="1"/>
</dbReference>
<dbReference type="AlphaFoldDB" id="D4ALA5"/>
<feature type="region of interest" description="Disordered" evidence="5">
    <location>
        <begin position="606"/>
        <end position="625"/>
    </location>
</feature>
<evidence type="ECO:0000259" key="6">
    <source>
        <dbReference type="Pfam" id="PF00583"/>
    </source>
</evidence>
<accession>D4ALA5</accession>
<feature type="domain" description="N-acetyltransferase" evidence="6">
    <location>
        <begin position="705"/>
        <end position="772"/>
    </location>
</feature>
<dbReference type="SUPFAM" id="SSF51445">
    <property type="entry name" value="(Trans)glycosidases"/>
    <property type="match status" value="1"/>
</dbReference>
<dbReference type="PANTHER" id="PTHR30480">
    <property type="entry name" value="BETA-HEXOSAMINIDASE-RELATED"/>
    <property type="match status" value="1"/>
</dbReference>
<dbReference type="GO" id="GO:0009254">
    <property type="term" value="P:peptidoglycan turnover"/>
    <property type="evidence" value="ECO:0007669"/>
    <property type="project" value="TreeGrafter"/>
</dbReference>
<dbReference type="GO" id="GO:0016747">
    <property type="term" value="F:acyltransferase activity, transferring groups other than amino-acyl groups"/>
    <property type="evidence" value="ECO:0007669"/>
    <property type="project" value="InterPro"/>
</dbReference>
<evidence type="ECO:0000256" key="5">
    <source>
        <dbReference type="SAM" id="MobiDB-lite"/>
    </source>
</evidence>
<feature type="region of interest" description="Disordered" evidence="5">
    <location>
        <begin position="652"/>
        <end position="681"/>
    </location>
</feature>
<dbReference type="GO" id="GO:0004553">
    <property type="term" value="F:hydrolase activity, hydrolyzing O-glycosyl compounds"/>
    <property type="evidence" value="ECO:0007669"/>
    <property type="project" value="InterPro"/>
</dbReference>
<dbReference type="InterPro" id="IPR036962">
    <property type="entry name" value="Glyco_hydro_3_N_sf"/>
</dbReference>
<dbReference type="eggNOG" id="ENOG502QTNX">
    <property type="taxonomic scope" value="Eukaryota"/>
</dbReference>
<feature type="region of interest" description="Disordered" evidence="5">
    <location>
        <begin position="434"/>
        <end position="461"/>
    </location>
</feature>
<dbReference type="GO" id="GO:0005975">
    <property type="term" value="P:carbohydrate metabolic process"/>
    <property type="evidence" value="ECO:0007669"/>
    <property type="project" value="InterPro"/>
</dbReference>
<evidence type="ECO:0000256" key="2">
    <source>
        <dbReference type="ARBA" id="ARBA00022801"/>
    </source>
</evidence>
<dbReference type="KEGG" id="abe:ARB_05102"/>
<dbReference type="OMA" id="NVSHACL"/>
<keyword evidence="9" id="KW-1185">Reference proteome</keyword>
<dbReference type="STRING" id="663331.D4ALA5"/>
<dbReference type="PRINTS" id="PR00133">
    <property type="entry name" value="GLHYDRLASE3"/>
</dbReference>
<evidence type="ECO:0000256" key="3">
    <source>
        <dbReference type="ARBA" id="ARBA00023180"/>
    </source>
</evidence>
<dbReference type="RefSeq" id="XP_003016809.1">
    <property type="nucleotide sequence ID" value="XM_003016763.1"/>
</dbReference>
<dbReference type="Pfam" id="PF00583">
    <property type="entry name" value="Acetyltransf_1"/>
    <property type="match status" value="1"/>
</dbReference>
<feature type="compositionally biased region" description="Polar residues" evidence="5">
    <location>
        <begin position="652"/>
        <end position="671"/>
    </location>
</feature>
<sequence>MLLDIGYRQMGQLFVMGFDGTTVDPQIRSLIEDYHLGAILLSAKNLNYLAVRYKTKTNSRIAADETAKLVLELQTIARQAGHQLPLLIGLDQENGGVNSLFDDTYIRQFPSAMGVAATGSTKLAREVAKATAQELRAVGVNWILGPVLDVLTDGKNQPLGVRSVGDDPQEVATYGVESMKGYQDGGVATCGKHFPSYGNLEVMVSQSDVPVITDTVDQLRLSALIPFRSAISQGLDSMIVGGCSMISQGMNVMHACLSEEVIEDLLRSDLGFQGVVVSDCLEMEALSSNIGVGGGTVMALKAGCDLVLLCRSFTVQQEAISGLRLGVENGMISKERIRQSLARVSAMKARRTNWEQALNPPGISLLSRLRPSHTNLSMQAYNSSITVVRDRGNLLPLSSILEPDEELLLLTPLVKPLPASAAAATAAATAAAAGHAGGERSRESTNSIDASSSSMSSNMKSGEAVFRELGRSLARRRNGRVLHTSYSASGVRPIHENLINRASAVIIVTADSNRNLYQHGFTKHVSLICNSSCMNNSTSNNSTHNNSARRNSAGYQRPKAVVVVAVSSPYDFAKDPTIGTYVCTYDFTDAALQALVRVLYGEVSPTGRMPGTLSKSTARRTSQPRQQWLVETWNEERDSAALDTLLTSIRESESGINSSTGSNTHNNEMGPSSSSIDSSSTSSTSSILANVRADTFLLKSADVQECHLVVRNSSTHAINGFCATYFFRSTGTGVIGAILVDPARRRLGIGSSLHSRAIQTLRQHPDIKQLQLGSRLPGVYLGIPRTDPVERRRLRRWFAKLGWSMALSRPLCSMVLRDVQSWVQPDGLKGGSRSGSSRSSSSVIGGGEVEYDLVFGEEYTDAVIEHVRTSSRQGVAEVYRTALAGGPHCGIIRAKKAGETSITSGAAPAPANANANGNAASANNNNDVVNAGSEEDGDGEMMIDGLQLGLEADDQLHDQLHGHGHGHGHGHSNETLVGSVVVYNARSSLARLVPAVREARVRAGGISSPVISPSVGEYAMLVQGLIVLGIKEIRKQGGNTVILDCVSYPLFTSSSSSSSSTRFDLYSFIILFLYLDLPCRLHRIPVPSNQGASEYEDDPVWLQGYFFLARAILSTLCTSCTSCTAWPVAWRLITDDD</sequence>
<gene>
    <name evidence="8" type="ORF">ARB_05102</name>
</gene>
<dbReference type="SUPFAM" id="SSF55729">
    <property type="entry name" value="Acyl-CoA N-acyltransferases (Nat)"/>
    <property type="match status" value="1"/>
</dbReference>
<dbReference type="GeneID" id="9526286"/>
<dbReference type="Gene3D" id="3.40.50.1700">
    <property type="entry name" value="Glycoside hydrolase family 3 C-terminal domain"/>
    <property type="match status" value="1"/>
</dbReference>
<proteinExistence type="inferred from homology"/>
<feature type="region of interest" description="Disordered" evidence="5">
    <location>
        <begin position="916"/>
        <end position="937"/>
    </location>
</feature>
<dbReference type="SUPFAM" id="SSF52279">
    <property type="entry name" value="Beta-D-glucan exohydrolase, C-terminal domain"/>
    <property type="match status" value="1"/>
</dbReference>